<comment type="caution">
    <text evidence="2">The sequence shown here is derived from an EMBL/GenBank/DDBJ whole genome shotgun (WGS) entry which is preliminary data.</text>
</comment>
<evidence type="ECO:0000313" key="3">
    <source>
        <dbReference type="Proteomes" id="UP000636793"/>
    </source>
</evidence>
<name>A0A916THF1_9MICO</name>
<dbReference type="AlphaFoldDB" id="A0A916THF1"/>
<organism evidence="2 3">
    <name type="scientific">Flexivirga endophytica</name>
    <dbReference type="NCBI Taxonomy" id="1849103"/>
    <lineage>
        <taxon>Bacteria</taxon>
        <taxon>Bacillati</taxon>
        <taxon>Actinomycetota</taxon>
        <taxon>Actinomycetes</taxon>
        <taxon>Micrococcales</taxon>
        <taxon>Dermacoccaceae</taxon>
        <taxon>Flexivirga</taxon>
    </lineage>
</organism>
<reference evidence="2" key="1">
    <citation type="journal article" date="2014" name="Int. J. Syst. Evol. Microbiol.">
        <title>Complete genome sequence of Corynebacterium casei LMG S-19264T (=DSM 44701T), isolated from a smear-ripened cheese.</title>
        <authorList>
            <consortium name="US DOE Joint Genome Institute (JGI-PGF)"/>
            <person name="Walter F."/>
            <person name="Albersmeier A."/>
            <person name="Kalinowski J."/>
            <person name="Ruckert C."/>
        </authorList>
    </citation>
    <scope>NUCLEOTIDE SEQUENCE</scope>
    <source>
        <strain evidence="2">CGMCC 1.15085</strain>
    </source>
</reference>
<protein>
    <submittedName>
        <fullName evidence="2">Uncharacterized protein</fullName>
    </submittedName>
</protein>
<dbReference type="InterPro" id="IPR004830">
    <property type="entry name" value="LRR_variant"/>
</dbReference>
<dbReference type="EMBL" id="BMHI01000007">
    <property type="protein sequence ID" value="GGB45630.1"/>
    <property type="molecule type" value="Genomic_DNA"/>
</dbReference>
<keyword evidence="3" id="KW-1185">Reference proteome</keyword>
<dbReference type="Proteomes" id="UP000636793">
    <property type="component" value="Unassembled WGS sequence"/>
</dbReference>
<reference evidence="2" key="2">
    <citation type="submission" date="2020-09" db="EMBL/GenBank/DDBJ databases">
        <authorList>
            <person name="Sun Q."/>
            <person name="Zhou Y."/>
        </authorList>
    </citation>
    <scope>NUCLEOTIDE SEQUENCE</scope>
    <source>
        <strain evidence="2">CGMCC 1.15085</strain>
    </source>
</reference>
<proteinExistence type="predicted"/>
<gene>
    <name evidence="2" type="ORF">GCM10011492_40960</name>
</gene>
<evidence type="ECO:0000313" key="2">
    <source>
        <dbReference type="EMBL" id="GGB45630.1"/>
    </source>
</evidence>
<feature type="compositionally biased region" description="Basic and acidic residues" evidence="1">
    <location>
        <begin position="14"/>
        <end position="30"/>
    </location>
</feature>
<evidence type="ECO:0000256" key="1">
    <source>
        <dbReference type="SAM" id="MobiDB-lite"/>
    </source>
</evidence>
<dbReference type="Pfam" id="PF01816">
    <property type="entry name" value="LRV"/>
    <property type="match status" value="1"/>
</dbReference>
<dbReference type="InterPro" id="IPR011989">
    <property type="entry name" value="ARM-like"/>
</dbReference>
<dbReference type="InterPro" id="IPR016024">
    <property type="entry name" value="ARM-type_fold"/>
</dbReference>
<feature type="region of interest" description="Disordered" evidence="1">
    <location>
        <begin position="13"/>
        <end position="43"/>
    </location>
</feature>
<accession>A0A916THF1</accession>
<sequence>MSCVSFLSAAQRAALRESDDERRSPEEVRAAHPSPPATEGKLRRIRLLAKSTDPSIRQSAALNQQCPTDVLELLARDTDPSVRQCVARQPSTPEPLLRQLAHDTTADVRGWVAANPRVPESLLTELETDPDATVRGVVEWARNWAGSTTS</sequence>
<dbReference type="SUPFAM" id="SSF48371">
    <property type="entry name" value="ARM repeat"/>
    <property type="match status" value="1"/>
</dbReference>
<dbReference type="RefSeq" id="WP_188838924.1">
    <property type="nucleotide sequence ID" value="NZ_BMHI01000007.1"/>
</dbReference>
<dbReference type="Gene3D" id="1.25.10.10">
    <property type="entry name" value="Leucine-rich Repeat Variant"/>
    <property type="match status" value="1"/>
</dbReference>